<sequence length="371" mass="41663">MCSPPEENAVLGTCSDMCPIAERVQRERERRLHRFEQTPAPQAGFGDRDSPNPVGGRRADPLRIVKEYSRPAAGKGSTRPEDLRVAPTLMRTVDYLLDEVVSRTDASFPEVYDFVSDRLRAVRQDLVIQRLSGRDRLPILEKSARFLLVAGYLLDCESPSPEHTHLDGKLNEQQTQETLSRLLHSLDEHDVMSAGEWHAIYLLYNLGSFFALQSMLKLRPQARDRPVLKMAWEINRAFMESNYVRLFRLALRLPFLHSCALHRHIAALRAAAVHRYKSAFASRNCSLPLDKLVEWLALDGVAQGVALCCHFGLALSADDRTVTFSRKYVRDGPPSPSLSSAAKLVGKKQGSTCLHKVMHIGRAEGEEKLVG</sequence>
<dbReference type="InterPro" id="IPR005062">
    <property type="entry name" value="SAC3/GANP/THP3_conserved"/>
</dbReference>
<name>A0A8C4WUD2_EPTBU</name>
<keyword evidence="4" id="KW-1185">Reference proteome</keyword>
<dbReference type="Pfam" id="PF03399">
    <property type="entry name" value="SAC3_GANP"/>
    <property type="match status" value="1"/>
</dbReference>
<dbReference type="GO" id="GO:0051298">
    <property type="term" value="P:centrosome duplication"/>
    <property type="evidence" value="ECO:0007669"/>
    <property type="project" value="TreeGrafter"/>
</dbReference>
<dbReference type="GO" id="GO:0005634">
    <property type="term" value="C:nucleus"/>
    <property type="evidence" value="ECO:0007669"/>
    <property type="project" value="TreeGrafter"/>
</dbReference>
<dbReference type="InterPro" id="IPR045107">
    <property type="entry name" value="SAC3/GANP/THP3"/>
</dbReference>
<dbReference type="Proteomes" id="UP000694388">
    <property type="component" value="Unplaced"/>
</dbReference>
<reference evidence="3" key="2">
    <citation type="submission" date="2025-09" db="UniProtKB">
        <authorList>
            <consortium name="Ensembl"/>
        </authorList>
    </citation>
    <scope>IDENTIFICATION</scope>
</reference>
<dbReference type="AlphaFoldDB" id="A0A8C4WUD2"/>
<dbReference type="Gene3D" id="1.25.40.990">
    <property type="match status" value="1"/>
</dbReference>
<feature type="region of interest" description="Disordered" evidence="1">
    <location>
        <begin position="29"/>
        <end position="80"/>
    </location>
</feature>
<dbReference type="OMA" id="IFTHAYN"/>
<reference evidence="3" key="1">
    <citation type="submission" date="2025-08" db="UniProtKB">
        <authorList>
            <consortium name="Ensembl"/>
        </authorList>
    </citation>
    <scope>IDENTIFICATION</scope>
</reference>
<dbReference type="PANTHER" id="PTHR12436">
    <property type="entry name" value="80 KDA MCM3-ASSOCIATED PROTEIN"/>
    <property type="match status" value="1"/>
</dbReference>
<feature type="domain" description="SAC3/GANP/THP3 conserved" evidence="2">
    <location>
        <begin position="17"/>
        <end position="315"/>
    </location>
</feature>
<dbReference type="PANTHER" id="PTHR12436:SF38">
    <property type="entry name" value="SAC3 DOMAIN-CONTAINING PROTEIN 1"/>
    <property type="match status" value="1"/>
</dbReference>
<accession>A0A8C4WUD2</accession>
<organism evidence="3 4">
    <name type="scientific">Eptatretus burgeri</name>
    <name type="common">Inshore hagfish</name>
    <dbReference type="NCBI Taxonomy" id="7764"/>
    <lineage>
        <taxon>Eukaryota</taxon>
        <taxon>Metazoa</taxon>
        <taxon>Chordata</taxon>
        <taxon>Craniata</taxon>
        <taxon>Vertebrata</taxon>
        <taxon>Cyclostomata</taxon>
        <taxon>Myxini</taxon>
        <taxon>Myxiniformes</taxon>
        <taxon>Myxinidae</taxon>
        <taxon>Eptatretinae</taxon>
        <taxon>Eptatretus</taxon>
    </lineage>
</organism>
<evidence type="ECO:0000259" key="2">
    <source>
        <dbReference type="Pfam" id="PF03399"/>
    </source>
</evidence>
<dbReference type="GeneTree" id="ENSGT00940000160988"/>
<evidence type="ECO:0000313" key="3">
    <source>
        <dbReference type="Ensembl" id="ENSEBUP00000011298.1"/>
    </source>
</evidence>
<dbReference type="Ensembl" id="ENSEBUT00000011865.1">
    <property type="protein sequence ID" value="ENSEBUP00000011298.1"/>
    <property type="gene ID" value="ENSEBUG00000007248.1"/>
</dbReference>
<dbReference type="GO" id="GO:0005819">
    <property type="term" value="C:spindle"/>
    <property type="evidence" value="ECO:0007669"/>
    <property type="project" value="TreeGrafter"/>
</dbReference>
<feature type="compositionally biased region" description="Basic and acidic residues" evidence="1">
    <location>
        <begin position="57"/>
        <end position="69"/>
    </location>
</feature>
<dbReference type="GO" id="GO:0051225">
    <property type="term" value="P:spindle assembly"/>
    <property type="evidence" value="ECO:0007669"/>
    <property type="project" value="TreeGrafter"/>
</dbReference>
<dbReference type="GO" id="GO:0005813">
    <property type="term" value="C:centrosome"/>
    <property type="evidence" value="ECO:0007669"/>
    <property type="project" value="TreeGrafter"/>
</dbReference>
<protein>
    <recommendedName>
        <fullName evidence="2">SAC3/GANP/THP3 conserved domain-containing protein</fullName>
    </recommendedName>
</protein>
<proteinExistence type="predicted"/>
<evidence type="ECO:0000313" key="4">
    <source>
        <dbReference type="Proteomes" id="UP000694388"/>
    </source>
</evidence>
<evidence type="ECO:0000256" key="1">
    <source>
        <dbReference type="SAM" id="MobiDB-lite"/>
    </source>
</evidence>